<organism evidence="3 4">
    <name type="scientific">Sediminibacterium roseum</name>
    <dbReference type="NCBI Taxonomy" id="1978412"/>
    <lineage>
        <taxon>Bacteria</taxon>
        <taxon>Pseudomonadati</taxon>
        <taxon>Bacteroidota</taxon>
        <taxon>Chitinophagia</taxon>
        <taxon>Chitinophagales</taxon>
        <taxon>Chitinophagaceae</taxon>
        <taxon>Sediminibacterium</taxon>
    </lineage>
</organism>
<dbReference type="Gene3D" id="3.30.300.130">
    <property type="entry name" value="Fe-S cluster assembly (FSCA)"/>
    <property type="match status" value="1"/>
</dbReference>
<proteinExistence type="predicted"/>
<name>A0ABX0A3M4_9BACT</name>
<evidence type="ECO:0000313" key="3">
    <source>
        <dbReference type="EMBL" id="NCI51756.1"/>
    </source>
</evidence>
<evidence type="ECO:0000259" key="2">
    <source>
        <dbReference type="Pfam" id="PF23451"/>
    </source>
</evidence>
<reference evidence="3 4" key="1">
    <citation type="submission" date="2020-01" db="EMBL/GenBank/DDBJ databases">
        <title>Genome analysis.</title>
        <authorList>
            <person name="Wu S."/>
            <person name="Wang G."/>
        </authorList>
    </citation>
    <scope>NUCLEOTIDE SEQUENCE [LARGE SCALE GENOMIC DNA]</scope>
    <source>
        <strain evidence="3 4">SYL130</strain>
    </source>
</reference>
<dbReference type="Pfam" id="PF01883">
    <property type="entry name" value="FeS_assembly_P"/>
    <property type="match status" value="1"/>
</dbReference>
<dbReference type="EMBL" id="JAACJS010000015">
    <property type="protein sequence ID" value="NCI51756.1"/>
    <property type="molecule type" value="Genomic_DNA"/>
</dbReference>
<dbReference type="PANTHER" id="PTHR42831:SF3">
    <property type="entry name" value="1,2-PHENYLACETYL-COA EPOXIDASE, SUBUNIT D-RELATED"/>
    <property type="match status" value="1"/>
</dbReference>
<sequence length="182" mass="20438">MNAIEKNTIPGAGFSEEIRERVLQVLETVPDPEVPVLSVIDLGVVRKVDVRENENKEWEVQLAVTPTYTGCPAIDVMKINMRMALLEAGFKNIGITETLSPAWTTDWMSESGKQKLKAYGIAAPHYKQLVCTPDSFQEEEAVQCPLCNSYHTRLVSQFGSTACKALYQCNDCKEPFDYFKCH</sequence>
<protein>
    <submittedName>
        <fullName evidence="3">Phenylacetate-CoA oxygenase subunit PaaJ</fullName>
    </submittedName>
</protein>
<dbReference type="Pfam" id="PF23451">
    <property type="entry name" value="Zn_ribbon_PaaD"/>
    <property type="match status" value="1"/>
</dbReference>
<dbReference type="InterPro" id="IPR011883">
    <property type="entry name" value="PaaD-like"/>
</dbReference>
<comment type="caution">
    <text evidence="3">The sequence shown here is derived from an EMBL/GenBank/DDBJ whole genome shotgun (WGS) entry which is preliminary data.</text>
</comment>
<evidence type="ECO:0000259" key="1">
    <source>
        <dbReference type="Pfam" id="PF01883"/>
    </source>
</evidence>
<dbReference type="InterPro" id="IPR052339">
    <property type="entry name" value="Fe-S_Maturation_MIP18"/>
</dbReference>
<accession>A0ABX0A3M4</accession>
<gene>
    <name evidence="3" type="primary">paaJ</name>
    <name evidence="3" type="ORF">GWC95_17660</name>
</gene>
<dbReference type="InterPro" id="IPR002744">
    <property type="entry name" value="MIP18-like"/>
</dbReference>
<evidence type="ECO:0000313" key="4">
    <source>
        <dbReference type="Proteomes" id="UP000753802"/>
    </source>
</evidence>
<dbReference type="PANTHER" id="PTHR42831">
    <property type="entry name" value="FE-S PROTEIN MATURATION AUXILIARY FACTOR YITW"/>
    <property type="match status" value="1"/>
</dbReference>
<dbReference type="Proteomes" id="UP000753802">
    <property type="component" value="Unassembled WGS sequence"/>
</dbReference>
<feature type="domain" description="MIP18 family-like" evidence="1">
    <location>
        <begin position="19"/>
        <end position="85"/>
    </location>
</feature>
<keyword evidence="4" id="KW-1185">Reference proteome</keyword>
<dbReference type="InterPro" id="IPR056572">
    <property type="entry name" value="Zn_ribbon_PaaD"/>
</dbReference>
<dbReference type="NCBIfam" id="TIGR02159">
    <property type="entry name" value="PA_CoA_Oxy4"/>
    <property type="match status" value="1"/>
</dbReference>
<feature type="domain" description="PaaD zinc beta ribbon" evidence="2">
    <location>
        <begin position="134"/>
        <end position="180"/>
    </location>
</feature>
<dbReference type="InterPro" id="IPR034904">
    <property type="entry name" value="FSCA_dom_sf"/>
</dbReference>
<dbReference type="SUPFAM" id="SSF117916">
    <property type="entry name" value="Fe-S cluster assembly (FSCA) domain-like"/>
    <property type="match status" value="1"/>
</dbReference>